<protein>
    <submittedName>
        <fullName evidence="7">Uncharacterized protein</fullName>
    </submittedName>
</protein>
<evidence type="ECO:0000259" key="5">
    <source>
        <dbReference type="Pfam" id="PF09362"/>
    </source>
</evidence>
<feature type="signal peptide" evidence="4">
    <location>
        <begin position="1"/>
        <end position="22"/>
    </location>
</feature>
<evidence type="ECO:0000256" key="3">
    <source>
        <dbReference type="ARBA" id="ARBA00022729"/>
    </source>
</evidence>
<evidence type="ECO:0000259" key="6">
    <source>
        <dbReference type="Pfam" id="PF24517"/>
    </source>
</evidence>
<evidence type="ECO:0000313" key="7">
    <source>
        <dbReference type="EMBL" id="PLR38547.1"/>
    </source>
</evidence>
<dbReference type="EMBL" id="PJZH01000003">
    <property type="protein sequence ID" value="PLR38547.1"/>
    <property type="molecule type" value="Genomic_DNA"/>
</dbReference>
<organism evidence="7 8">
    <name type="scientific">Chimaeribacter coloradensis</name>
    <dbReference type="NCBI Taxonomy" id="2060068"/>
    <lineage>
        <taxon>Bacteria</taxon>
        <taxon>Pseudomonadati</taxon>
        <taxon>Pseudomonadota</taxon>
        <taxon>Gammaproteobacteria</taxon>
        <taxon>Enterobacterales</taxon>
        <taxon>Yersiniaceae</taxon>
        <taxon>Chimaeribacter</taxon>
    </lineage>
</organism>
<comment type="caution">
    <text evidence="7">The sequence shown here is derived from an EMBL/GenBank/DDBJ whole genome shotgun (WGS) entry which is preliminary data.</text>
</comment>
<keyword evidence="3 4" id="KW-0732">Signal</keyword>
<accession>A0A2N5E9G4</accession>
<dbReference type="InterPro" id="IPR018535">
    <property type="entry name" value="DUF1996"/>
</dbReference>
<proteinExistence type="predicted"/>
<evidence type="ECO:0000256" key="4">
    <source>
        <dbReference type="SAM" id="SignalP"/>
    </source>
</evidence>
<sequence length="465" mass="51029">MHPLFPLTLAGLAALVPFHSQALNGQTNVQCGYSHTLPDDAIMMPGMPGMAMSHDFFGNTHANAYTTNEQLLEDFSTTCNNSSDHSAYWAPSLRLPDGTVVRPAYQKTYYQASQVEKYPIQPFPAGLQLLAGTHNGTSPNKVAVDYFCQGLGYSDIPKSSCPPQADGTVQMNIALKFPNCWDGVTLHPAIGVKNADYAVNDVCPAAYPVKIPMVNMNIAYLIPNSKPIDMTRVELSLDPVIVNGKVVEQWGSIYSAHGDFMNGWTAQGADFMANHCMNLGLACDTNIPFAYEMALQDVTVSNLDQADKNFAGEETLHVQDNWQGTRSQNKEEIGLIQFTIPAWPAALDINTNTEFTYKIRLFGGNVSDANARTIYLYGTHNDWDEHQVTWNSRPACNSKAAGSLYANNKQSYRYIPVDAAVKEAIKNKQTTISFCIGGERKGHAYAFSSAESPNPPILMLQGFKK</sequence>
<comment type="subcellular location">
    <subcellularLocation>
        <location evidence="1">Secreted</location>
    </subcellularLocation>
</comment>
<evidence type="ECO:0000313" key="8">
    <source>
        <dbReference type="Proteomes" id="UP000234503"/>
    </source>
</evidence>
<name>A0A2N5E9G4_9GAMM</name>
<keyword evidence="2" id="KW-0964">Secreted</keyword>
<dbReference type="PANTHER" id="PTHR43662">
    <property type="match status" value="1"/>
</dbReference>
<reference evidence="7 8" key="1">
    <citation type="submission" date="2017-12" db="EMBL/GenBank/DDBJ databases">
        <title>Characterization of six clinical isolates of Enterochimera gen. nov., a novel genus of the Yersiniaciae family and the three species Enterochimera arupensis sp. nov., Enterochimera coloradensis sp. nov, and Enterochimera californica sp. nov.</title>
        <authorList>
            <person name="Rossi A."/>
            <person name="Fisher M."/>
        </authorList>
    </citation>
    <scope>NUCLEOTIDE SEQUENCE [LARGE SCALE GENOMIC DNA]</scope>
    <source>
        <strain evidence="8">2016-Iso4</strain>
    </source>
</reference>
<feature type="domain" description="Carbohydrate-binding module family 96" evidence="6">
    <location>
        <begin position="290"/>
        <end position="461"/>
    </location>
</feature>
<dbReference type="GO" id="GO:0005576">
    <property type="term" value="C:extracellular region"/>
    <property type="evidence" value="ECO:0007669"/>
    <property type="project" value="UniProtKB-SubCell"/>
</dbReference>
<dbReference type="PANTHER" id="PTHR43662:SF3">
    <property type="entry name" value="DOMAIN PROTEIN, PUTATIVE (AFU_ORTHOLOGUE AFUA_6G11970)-RELATED"/>
    <property type="match status" value="1"/>
</dbReference>
<dbReference type="Pfam" id="PF24517">
    <property type="entry name" value="CBM96"/>
    <property type="match status" value="1"/>
</dbReference>
<dbReference type="RefSeq" id="WP_101823484.1">
    <property type="nucleotide sequence ID" value="NZ_PJZH01000003.1"/>
</dbReference>
<dbReference type="Pfam" id="PF09362">
    <property type="entry name" value="DUF1996"/>
    <property type="match status" value="1"/>
</dbReference>
<feature type="chain" id="PRO_5014794915" evidence="4">
    <location>
        <begin position="23"/>
        <end position="465"/>
    </location>
</feature>
<keyword evidence="8" id="KW-1185">Reference proteome</keyword>
<dbReference type="InterPro" id="IPR055372">
    <property type="entry name" value="CBM96"/>
</dbReference>
<dbReference type="OrthoDB" id="581239at2"/>
<feature type="domain" description="DUF1996" evidence="5">
    <location>
        <begin position="40"/>
        <end position="264"/>
    </location>
</feature>
<dbReference type="Proteomes" id="UP000234503">
    <property type="component" value="Unassembled WGS sequence"/>
</dbReference>
<evidence type="ECO:0000256" key="1">
    <source>
        <dbReference type="ARBA" id="ARBA00004613"/>
    </source>
</evidence>
<evidence type="ECO:0000256" key="2">
    <source>
        <dbReference type="ARBA" id="ARBA00022525"/>
    </source>
</evidence>
<dbReference type="AlphaFoldDB" id="A0A2N5E9G4"/>
<gene>
    <name evidence="7" type="ORF">CYR32_06070</name>
</gene>
<dbReference type="NCBIfam" id="NF033679">
    <property type="entry name" value="DNRLRE_dom"/>
    <property type="match status" value="1"/>
</dbReference>